<comment type="similarity">
    <text evidence="1 2">Belongs to the plant LTP family.</text>
</comment>
<dbReference type="EMBL" id="KB870807">
    <property type="protein sequence ID" value="EOA29641.1"/>
    <property type="molecule type" value="Genomic_DNA"/>
</dbReference>
<dbReference type="CDD" id="cd01960">
    <property type="entry name" value="nsLTP1"/>
    <property type="match status" value="1"/>
</dbReference>
<dbReference type="InterPro" id="IPR000528">
    <property type="entry name" value="Plant_nsLTP"/>
</dbReference>
<accession>R0G2U8</accession>
<evidence type="ECO:0000313" key="5">
    <source>
        <dbReference type="EMBL" id="EOA29641.1"/>
    </source>
</evidence>
<evidence type="ECO:0000313" key="6">
    <source>
        <dbReference type="Proteomes" id="UP000029121"/>
    </source>
</evidence>
<dbReference type="STRING" id="81985.R0G2U8"/>
<comment type="function">
    <text evidence="2">Plant non-specific lipid-transfer proteins transfer phospholipids as well as galactolipids across membranes. May play a role in wax or cutin deposition in the cell walls of expanding epidermal cells and certain secretory tissues.</text>
</comment>
<proteinExistence type="inferred from homology"/>
<dbReference type="PRINTS" id="PR00382">
    <property type="entry name" value="LIPIDTRNSFER"/>
</dbReference>
<evidence type="ECO:0000256" key="2">
    <source>
        <dbReference type="RuleBase" id="RU000628"/>
    </source>
</evidence>
<dbReference type="SUPFAM" id="SSF47699">
    <property type="entry name" value="Bifunctional inhibitor/lipid-transfer protein/seed storage 2S albumin"/>
    <property type="match status" value="1"/>
</dbReference>
<dbReference type="SMART" id="SM00499">
    <property type="entry name" value="AAI"/>
    <property type="match status" value="1"/>
</dbReference>
<organism evidence="5 6">
    <name type="scientific">Capsella rubella</name>
    <dbReference type="NCBI Taxonomy" id="81985"/>
    <lineage>
        <taxon>Eukaryota</taxon>
        <taxon>Viridiplantae</taxon>
        <taxon>Streptophyta</taxon>
        <taxon>Embryophyta</taxon>
        <taxon>Tracheophyta</taxon>
        <taxon>Spermatophyta</taxon>
        <taxon>Magnoliopsida</taxon>
        <taxon>eudicotyledons</taxon>
        <taxon>Gunneridae</taxon>
        <taxon>Pentapetalae</taxon>
        <taxon>rosids</taxon>
        <taxon>malvids</taxon>
        <taxon>Brassicales</taxon>
        <taxon>Brassicaceae</taxon>
        <taxon>Camelineae</taxon>
        <taxon>Capsella</taxon>
    </lineage>
</organism>
<dbReference type="Gene3D" id="1.10.110.10">
    <property type="entry name" value="Plant lipid-transfer and hydrophobic proteins"/>
    <property type="match status" value="1"/>
</dbReference>
<evidence type="ECO:0000256" key="3">
    <source>
        <dbReference type="SAM" id="SignalP"/>
    </source>
</evidence>
<protein>
    <recommendedName>
        <fullName evidence="2">Non-specific lipid-transfer protein</fullName>
    </recommendedName>
</protein>
<name>R0G2U8_9BRAS</name>
<dbReference type="OrthoDB" id="649864at2759"/>
<dbReference type="PANTHER" id="PTHR33076">
    <property type="entry name" value="NON-SPECIFIC LIPID-TRANSFER PROTEIN 2-RELATED"/>
    <property type="match status" value="1"/>
</dbReference>
<feature type="domain" description="Bifunctional inhibitor/plant lipid transfer protein/seed storage helical" evidence="4">
    <location>
        <begin position="29"/>
        <end position="116"/>
    </location>
</feature>
<dbReference type="Proteomes" id="UP000029121">
    <property type="component" value="Unassembled WGS sequence"/>
</dbReference>
<evidence type="ECO:0000259" key="4">
    <source>
        <dbReference type="SMART" id="SM00499"/>
    </source>
</evidence>
<keyword evidence="6" id="KW-1185">Reference proteome</keyword>
<keyword evidence="3" id="KW-0732">Signal</keyword>
<dbReference type="Pfam" id="PF00234">
    <property type="entry name" value="Tryp_alpha_amyl"/>
    <property type="match status" value="1"/>
</dbReference>
<dbReference type="GO" id="GO:0008289">
    <property type="term" value="F:lipid binding"/>
    <property type="evidence" value="ECO:0007669"/>
    <property type="project" value="UniProtKB-KW"/>
</dbReference>
<keyword evidence="2" id="KW-0446">Lipid-binding</keyword>
<dbReference type="InterPro" id="IPR036312">
    <property type="entry name" value="Bifun_inhib/LTP/seed_sf"/>
</dbReference>
<gene>
    <name evidence="5" type="ORF">CARUB_v10014941mg</name>
</gene>
<dbReference type="GO" id="GO:0006869">
    <property type="term" value="P:lipid transport"/>
    <property type="evidence" value="ECO:0007669"/>
    <property type="project" value="InterPro"/>
</dbReference>
<dbReference type="InterPro" id="IPR016140">
    <property type="entry name" value="Bifunc_inhib/LTP/seed_store"/>
</dbReference>
<dbReference type="KEGG" id="crb:17891750"/>
<sequence>MAGLMKLACLVFACMIVAGPITANAVLTCTAVRGNLKGCFDYLLKNKPLSLACCSGVRNLIGIAHTTADRRQACRCLQNAARNKGPSLKTNRAAAIPRLCRVKIPHNIQISRRTNCNTLT</sequence>
<evidence type="ECO:0000256" key="1">
    <source>
        <dbReference type="ARBA" id="ARBA00009748"/>
    </source>
</evidence>
<reference evidence="6" key="1">
    <citation type="journal article" date="2013" name="Nat. Genet.">
        <title>The Capsella rubella genome and the genomic consequences of rapid mating system evolution.</title>
        <authorList>
            <person name="Slotte T."/>
            <person name="Hazzouri K.M."/>
            <person name="Agren J.A."/>
            <person name="Koenig D."/>
            <person name="Maumus F."/>
            <person name="Guo Y.L."/>
            <person name="Steige K."/>
            <person name="Platts A.E."/>
            <person name="Escobar J.S."/>
            <person name="Newman L.K."/>
            <person name="Wang W."/>
            <person name="Mandakova T."/>
            <person name="Vello E."/>
            <person name="Smith L.M."/>
            <person name="Henz S.R."/>
            <person name="Steffen J."/>
            <person name="Takuno S."/>
            <person name="Brandvain Y."/>
            <person name="Coop G."/>
            <person name="Andolfatto P."/>
            <person name="Hu T.T."/>
            <person name="Blanchette M."/>
            <person name="Clark R.M."/>
            <person name="Quesneville H."/>
            <person name="Nordborg M."/>
            <person name="Gaut B.S."/>
            <person name="Lysak M.A."/>
            <person name="Jenkins J."/>
            <person name="Grimwood J."/>
            <person name="Chapman J."/>
            <person name="Prochnik S."/>
            <person name="Shu S."/>
            <person name="Rokhsar D."/>
            <person name="Schmutz J."/>
            <person name="Weigel D."/>
            <person name="Wright S.I."/>
        </authorList>
    </citation>
    <scope>NUCLEOTIDE SEQUENCE [LARGE SCALE GENOMIC DNA]</scope>
    <source>
        <strain evidence="6">cv. Monte Gargano</strain>
    </source>
</reference>
<keyword evidence="2" id="KW-0813">Transport</keyword>
<feature type="signal peptide" evidence="3">
    <location>
        <begin position="1"/>
        <end position="23"/>
    </location>
</feature>
<feature type="chain" id="PRO_5004350887" description="Non-specific lipid-transfer protein" evidence="3">
    <location>
        <begin position="24"/>
        <end position="120"/>
    </location>
</feature>
<dbReference type="AlphaFoldDB" id="R0G2U8"/>